<dbReference type="EMBL" id="AUYB01000095">
    <property type="protein sequence ID" value="KZN40426.1"/>
    <property type="molecule type" value="Genomic_DNA"/>
</dbReference>
<protein>
    <submittedName>
        <fullName evidence="2">Uncharacterized protein</fullName>
    </submittedName>
</protein>
<dbReference type="Proteomes" id="UP000076643">
    <property type="component" value="Unassembled WGS sequence"/>
</dbReference>
<keyword evidence="1" id="KW-0472">Membrane</keyword>
<sequence>MAKQFAFKDLLLPYVVMVVVIFIIQDATYFFFLAYISIVSLVFLIGHRLRDVNICSIAFLAMMPVLFENIIFTTGLISLVSEPGDRLIQNSLIYGIHLVKELMILVPLTYRVEISKKLFPKHKIKYTFADSILPWLCLISAAMSFFALVENYMRNGKGYDITFFYYAFDVTGYLNYSMFCGVLVVLTFLSYKEAYDFKVPSIKRTK</sequence>
<keyword evidence="1" id="KW-0812">Transmembrane</keyword>
<comment type="caution">
    <text evidence="2">The sequence shown here is derived from an EMBL/GenBank/DDBJ whole genome shotgun (WGS) entry which is preliminary data.</text>
</comment>
<feature type="transmembrane region" description="Helical" evidence="1">
    <location>
        <begin position="132"/>
        <end position="153"/>
    </location>
</feature>
<proteinExistence type="predicted"/>
<dbReference type="PATRIC" id="fig|1365250.3.peg.1560"/>
<reference evidence="2 3" key="1">
    <citation type="submission" date="2013-07" db="EMBL/GenBank/DDBJ databases">
        <title>Comparative Genomic and Metabolomic Analysis of Twelve Strains of Pseudoalteromonas luteoviolacea.</title>
        <authorList>
            <person name="Vynne N.G."/>
            <person name="Mansson M."/>
            <person name="Gram L."/>
        </authorList>
    </citation>
    <scope>NUCLEOTIDE SEQUENCE [LARGE SCALE GENOMIC DNA]</scope>
    <source>
        <strain evidence="2 3">DSM 6061</strain>
    </source>
</reference>
<dbReference type="GeneID" id="57363496"/>
<feature type="transmembrane region" description="Helical" evidence="1">
    <location>
        <begin position="12"/>
        <end position="45"/>
    </location>
</feature>
<keyword evidence="1" id="KW-1133">Transmembrane helix</keyword>
<organism evidence="2 3">
    <name type="scientific">Pseudoalteromonas luteoviolacea DSM 6061</name>
    <dbReference type="NCBI Taxonomy" id="1365250"/>
    <lineage>
        <taxon>Bacteria</taxon>
        <taxon>Pseudomonadati</taxon>
        <taxon>Pseudomonadota</taxon>
        <taxon>Gammaproteobacteria</taxon>
        <taxon>Alteromonadales</taxon>
        <taxon>Pseudoalteromonadaceae</taxon>
        <taxon>Pseudoalteromonas</taxon>
    </lineage>
</organism>
<dbReference type="AlphaFoldDB" id="A0A166XIT1"/>
<feature type="transmembrane region" description="Helical" evidence="1">
    <location>
        <begin position="57"/>
        <end position="80"/>
    </location>
</feature>
<feature type="transmembrane region" description="Helical" evidence="1">
    <location>
        <begin position="92"/>
        <end position="112"/>
    </location>
</feature>
<evidence type="ECO:0000313" key="3">
    <source>
        <dbReference type="Proteomes" id="UP000076643"/>
    </source>
</evidence>
<gene>
    <name evidence="2" type="ORF">N475_11655</name>
</gene>
<keyword evidence="3" id="KW-1185">Reference proteome</keyword>
<feature type="transmembrane region" description="Helical" evidence="1">
    <location>
        <begin position="173"/>
        <end position="191"/>
    </location>
</feature>
<dbReference type="RefSeq" id="WP_185843612.1">
    <property type="nucleotide sequence ID" value="NZ_AQHB01000030.1"/>
</dbReference>
<accession>A0A166XIT1</accession>
<evidence type="ECO:0000256" key="1">
    <source>
        <dbReference type="SAM" id="Phobius"/>
    </source>
</evidence>
<name>A0A166XIT1_9GAMM</name>
<evidence type="ECO:0000313" key="2">
    <source>
        <dbReference type="EMBL" id="KZN40426.1"/>
    </source>
</evidence>